<dbReference type="EMBL" id="QXBN01000028">
    <property type="protein sequence ID" value="RIT31769.1"/>
    <property type="molecule type" value="Genomic_DNA"/>
</dbReference>
<gene>
    <name evidence="3" type="ORF">D2E76_24575</name>
</gene>
<evidence type="ECO:0000313" key="4">
    <source>
        <dbReference type="Proteomes" id="UP000284557"/>
    </source>
</evidence>
<dbReference type="InterPro" id="IPR001387">
    <property type="entry name" value="Cro/C1-type_HTH"/>
</dbReference>
<name>A0ABD7HHU8_9MYCO</name>
<feature type="domain" description="HTH cro/C1-type" evidence="2">
    <location>
        <begin position="8"/>
        <end position="68"/>
    </location>
</feature>
<dbReference type="Gene3D" id="1.10.260.40">
    <property type="entry name" value="lambda repressor-like DNA-binding domains"/>
    <property type="match status" value="1"/>
</dbReference>
<dbReference type="SMART" id="SM00530">
    <property type="entry name" value="HTH_XRE"/>
    <property type="match status" value="1"/>
</dbReference>
<protein>
    <submittedName>
        <fullName evidence="3">XRE family transcriptional regulator</fullName>
    </submittedName>
</protein>
<evidence type="ECO:0000259" key="2">
    <source>
        <dbReference type="PROSITE" id="PS50943"/>
    </source>
</evidence>
<dbReference type="Pfam" id="PF01381">
    <property type="entry name" value="HTH_3"/>
    <property type="match status" value="1"/>
</dbReference>
<dbReference type="SUPFAM" id="SSF47413">
    <property type="entry name" value="lambda repressor-like DNA-binding domains"/>
    <property type="match status" value="1"/>
</dbReference>
<organism evidence="3 4">
    <name type="scientific">Mycobacteroides abscessus</name>
    <dbReference type="NCBI Taxonomy" id="36809"/>
    <lineage>
        <taxon>Bacteria</taxon>
        <taxon>Bacillati</taxon>
        <taxon>Actinomycetota</taxon>
        <taxon>Actinomycetes</taxon>
        <taxon>Mycobacteriales</taxon>
        <taxon>Mycobacteriaceae</taxon>
        <taxon>Mycobacteroides</taxon>
    </lineage>
</organism>
<dbReference type="Proteomes" id="UP000284557">
    <property type="component" value="Unassembled WGS sequence"/>
</dbReference>
<feature type="region of interest" description="Disordered" evidence="1">
    <location>
        <begin position="84"/>
        <end position="105"/>
    </location>
</feature>
<evidence type="ECO:0000313" key="3">
    <source>
        <dbReference type="EMBL" id="RIT31769.1"/>
    </source>
</evidence>
<proteinExistence type="predicted"/>
<dbReference type="RefSeq" id="WP_100480753.1">
    <property type="nucleotide sequence ID" value="NZ_CP029076.1"/>
</dbReference>
<reference evidence="3 4" key="1">
    <citation type="submission" date="2018-08" db="EMBL/GenBank/DDBJ databases">
        <title>Linezolid Resistance in Mycobacterium abscessus: MIC Distribution and Comprehensive Investigation of Resistance Mechanisms.</title>
        <authorList>
            <person name="Ye M."/>
            <person name="Xu L."/>
            <person name="Zou Y."/>
            <person name="Li B."/>
            <person name="Guo Q."/>
            <person name="Zhang Y."/>
            <person name="Zhan M."/>
            <person name="Xu B."/>
            <person name="Yu F."/>
            <person name="Zhang Z."/>
            <person name="Chu H."/>
        </authorList>
    </citation>
    <scope>NUCLEOTIDE SEQUENCE [LARGE SCALE GENOMIC DNA]</scope>
    <source>
        <strain evidence="3 4">G143</strain>
    </source>
</reference>
<comment type="caution">
    <text evidence="3">The sequence shown here is derived from an EMBL/GenBank/DDBJ whole genome shotgun (WGS) entry which is preliminary data.</text>
</comment>
<dbReference type="AlphaFoldDB" id="A0ABD7HHU8"/>
<accession>A0ABD7HHU8</accession>
<dbReference type="InterPro" id="IPR010982">
    <property type="entry name" value="Lambda_DNA-bd_dom_sf"/>
</dbReference>
<evidence type="ECO:0000256" key="1">
    <source>
        <dbReference type="SAM" id="MobiDB-lite"/>
    </source>
</evidence>
<sequence>MSALAPFLSDQLKLRGWTQSEFARRCELSRQHVSRLLTEHSPITRRRLPSKETFAKIAKGLDIPEATLRASISFSDTVEPRAPLTVESPEESTDHSAPSALSGQSTESLLAELQQRQDKLRAADATTAHHLVAVFSQIANATTTLLRTPGLEDATRQTVVDTAEPLYSQILGHLKNLQRNGGPANTYPSLLEEMNHHHTKLVAAHSQSKNRRPISHRIQSA</sequence>
<dbReference type="PROSITE" id="PS50943">
    <property type="entry name" value="HTH_CROC1"/>
    <property type="match status" value="1"/>
</dbReference>
<feature type="compositionally biased region" description="Polar residues" evidence="1">
    <location>
        <begin position="95"/>
        <end position="105"/>
    </location>
</feature>
<dbReference type="CDD" id="cd00093">
    <property type="entry name" value="HTH_XRE"/>
    <property type="match status" value="1"/>
</dbReference>